<organism evidence="1 2">
    <name type="scientific">Hypoxylon rubiginosum</name>
    <dbReference type="NCBI Taxonomy" id="110542"/>
    <lineage>
        <taxon>Eukaryota</taxon>
        <taxon>Fungi</taxon>
        <taxon>Dikarya</taxon>
        <taxon>Ascomycota</taxon>
        <taxon>Pezizomycotina</taxon>
        <taxon>Sordariomycetes</taxon>
        <taxon>Xylariomycetidae</taxon>
        <taxon>Xylariales</taxon>
        <taxon>Hypoxylaceae</taxon>
        <taxon>Hypoxylon</taxon>
    </lineage>
</organism>
<gene>
    <name evidence="1" type="ORF">F4821DRAFT_127057</name>
</gene>
<reference evidence="1 2" key="1">
    <citation type="journal article" date="2022" name="New Phytol.">
        <title>Ecological generalism drives hyperdiversity of secondary metabolite gene clusters in xylarialean endophytes.</title>
        <authorList>
            <person name="Franco M.E.E."/>
            <person name="Wisecaver J.H."/>
            <person name="Arnold A.E."/>
            <person name="Ju Y.M."/>
            <person name="Slot J.C."/>
            <person name="Ahrendt S."/>
            <person name="Moore L.P."/>
            <person name="Eastman K.E."/>
            <person name="Scott K."/>
            <person name="Konkel Z."/>
            <person name="Mondo S.J."/>
            <person name="Kuo A."/>
            <person name="Hayes R.D."/>
            <person name="Haridas S."/>
            <person name="Andreopoulos B."/>
            <person name="Riley R."/>
            <person name="LaButti K."/>
            <person name="Pangilinan J."/>
            <person name="Lipzen A."/>
            <person name="Amirebrahimi M."/>
            <person name="Yan J."/>
            <person name="Adam C."/>
            <person name="Keymanesh K."/>
            <person name="Ng V."/>
            <person name="Louie K."/>
            <person name="Northen T."/>
            <person name="Drula E."/>
            <person name="Henrissat B."/>
            <person name="Hsieh H.M."/>
            <person name="Youens-Clark K."/>
            <person name="Lutzoni F."/>
            <person name="Miadlikowska J."/>
            <person name="Eastwood D.C."/>
            <person name="Hamelin R.C."/>
            <person name="Grigoriev I.V."/>
            <person name="U'Ren J.M."/>
        </authorList>
    </citation>
    <scope>NUCLEOTIDE SEQUENCE [LARGE SCALE GENOMIC DNA]</scope>
    <source>
        <strain evidence="1 2">ER1909</strain>
    </source>
</reference>
<sequence>MLSDLVSKNIRPTRGLQIPRRENDGVALSVEVRNLPLPFIRHDLFANHEWHIMSSKSPASFLNTTSSFMARLLPCTRSRLSWPICCLFLAPSFSSWGPCFFYVFSDAVPRSTPETGCSIFGCFLPSCRRDSRRSVSRSRGSLPRAAPSSISWLSRGPQILDRWDGLRIQIEPAGVSWCMQRMNFIRWVSS</sequence>
<evidence type="ECO:0000313" key="2">
    <source>
        <dbReference type="Proteomes" id="UP001497680"/>
    </source>
</evidence>
<dbReference type="EMBL" id="MU394632">
    <property type="protein sequence ID" value="KAI6080077.1"/>
    <property type="molecule type" value="Genomic_DNA"/>
</dbReference>
<name>A0ACC0CIA8_9PEZI</name>
<accession>A0ACC0CIA8</accession>
<comment type="caution">
    <text evidence="1">The sequence shown here is derived from an EMBL/GenBank/DDBJ whole genome shotgun (WGS) entry which is preliminary data.</text>
</comment>
<protein>
    <submittedName>
        <fullName evidence="1">Uncharacterized protein</fullName>
    </submittedName>
</protein>
<keyword evidence="2" id="KW-1185">Reference proteome</keyword>
<dbReference type="Proteomes" id="UP001497680">
    <property type="component" value="Unassembled WGS sequence"/>
</dbReference>
<evidence type="ECO:0000313" key="1">
    <source>
        <dbReference type="EMBL" id="KAI6080077.1"/>
    </source>
</evidence>
<proteinExistence type="predicted"/>